<comment type="caution">
    <text evidence="2">The sequence shown here is derived from an EMBL/GenBank/DDBJ whole genome shotgun (WGS) entry which is preliminary data.</text>
</comment>
<accession>A0AA40G9W3</accession>
<reference evidence="2" key="1">
    <citation type="submission" date="2021-10" db="EMBL/GenBank/DDBJ databases">
        <title>Melipona bicolor Genome sequencing and assembly.</title>
        <authorList>
            <person name="Araujo N.S."/>
            <person name="Arias M.C."/>
        </authorList>
    </citation>
    <scope>NUCLEOTIDE SEQUENCE</scope>
    <source>
        <strain evidence="2">USP_2M_L1-L4_2017</strain>
        <tissue evidence="2">Whole body</tissue>
    </source>
</reference>
<organism evidence="2 3">
    <name type="scientific">Melipona bicolor</name>
    <dbReference type="NCBI Taxonomy" id="60889"/>
    <lineage>
        <taxon>Eukaryota</taxon>
        <taxon>Metazoa</taxon>
        <taxon>Ecdysozoa</taxon>
        <taxon>Arthropoda</taxon>
        <taxon>Hexapoda</taxon>
        <taxon>Insecta</taxon>
        <taxon>Pterygota</taxon>
        <taxon>Neoptera</taxon>
        <taxon>Endopterygota</taxon>
        <taxon>Hymenoptera</taxon>
        <taxon>Apocrita</taxon>
        <taxon>Aculeata</taxon>
        <taxon>Apoidea</taxon>
        <taxon>Anthophila</taxon>
        <taxon>Apidae</taxon>
        <taxon>Melipona</taxon>
    </lineage>
</organism>
<dbReference type="AlphaFoldDB" id="A0AA40G9W3"/>
<sequence>MKERTVLNVLGRSKGEKEKRRESPRVRTWKKHIISKVGLILAGQSERATIFRTGGLARRITQSILGVSLHGPRRRRGNKSSSPDPARRELEKRRKVEVLTEPGAFTQGGGAA</sequence>
<gene>
    <name evidence="2" type="ORF">K0M31_011232</name>
</gene>
<protein>
    <submittedName>
        <fullName evidence="2">Uncharacterized protein</fullName>
    </submittedName>
</protein>
<proteinExistence type="predicted"/>
<evidence type="ECO:0000256" key="1">
    <source>
        <dbReference type="SAM" id="MobiDB-lite"/>
    </source>
</evidence>
<feature type="region of interest" description="Disordered" evidence="1">
    <location>
        <begin position="1"/>
        <end position="24"/>
    </location>
</feature>
<feature type="region of interest" description="Disordered" evidence="1">
    <location>
        <begin position="67"/>
        <end position="112"/>
    </location>
</feature>
<feature type="compositionally biased region" description="Basic and acidic residues" evidence="1">
    <location>
        <begin position="85"/>
        <end position="98"/>
    </location>
</feature>
<name>A0AA40G9W3_9HYME</name>
<feature type="compositionally biased region" description="Basic and acidic residues" evidence="1">
    <location>
        <begin position="13"/>
        <end position="24"/>
    </location>
</feature>
<evidence type="ECO:0000313" key="2">
    <source>
        <dbReference type="EMBL" id="KAK1133421.1"/>
    </source>
</evidence>
<evidence type="ECO:0000313" key="3">
    <source>
        <dbReference type="Proteomes" id="UP001177670"/>
    </source>
</evidence>
<dbReference type="EMBL" id="JAHYIQ010000003">
    <property type="protein sequence ID" value="KAK1133421.1"/>
    <property type="molecule type" value="Genomic_DNA"/>
</dbReference>
<dbReference type="Proteomes" id="UP001177670">
    <property type="component" value="Unassembled WGS sequence"/>
</dbReference>
<keyword evidence="3" id="KW-1185">Reference proteome</keyword>